<gene>
    <name evidence="3" type="ORF">AWC30_13310</name>
</gene>
<keyword evidence="4" id="KW-1185">Reference proteome</keyword>
<dbReference type="CDD" id="cd00531">
    <property type="entry name" value="NTF2_like"/>
    <property type="match status" value="1"/>
</dbReference>
<dbReference type="InterPro" id="IPR037401">
    <property type="entry name" value="SnoaL-like"/>
</dbReference>
<protein>
    <recommendedName>
        <fullName evidence="2">SnoaL-like domain-containing protein</fullName>
    </recommendedName>
</protein>
<evidence type="ECO:0000313" key="4">
    <source>
        <dbReference type="Proteomes" id="UP000193090"/>
    </source>
</evidence>
<reference evidence="3 4" key="1">
    <citation type="submission" date="2016-01" db="EMBL/GenBank/DDBJ databases">
        <title>The new phylogeny of the genus Mycobacterium.</title>
        <authorList>
            <person name="Tarcisio F."/>
            <person name="Conor M."/>
            <person name="Antonella G."/>
            <person name="Elisabetta G."/>
            <person name="Giulia F.S."/>
            <person name="Sara T."/>
            <person name="Anna F."/>
            <person name="Clotilde B."/>
            <person name="Roberto B."/>
            <person name="Veronica D.S."/>
            <person name="Fabio R."/>
            <person name="Monica P."/>
            <person name="Olivier J."/>
            <person name="Enrico T."/>
            <person name="Nicola S."/>
        </authorList>
    </citation>
    <scope>NUCLEOTIDE SEQUENCE [LARGE SCALE GENOMIC DNA]</scope>
    <source>
        <strain evidence="3 4">DSM 44153</strain>
    </source>
</reference>
<accession>A0A1X2EGQ9</accession>
<evidence type="ECO:0000256" key="1">
    <source>
        <dbReference type="SAM" id="Coils"/>
    </source>
</evidence>
<dbReference type="Pfam" id="PF13577">
    <property type="entry name" value="SnoaL_4"/>
    <property type="match status" value="1"/>
</dbReference>
<feature type="coiled-coil region" evidence="1">
    <location>
        <begin position="3"/>
        <end position="30"/>
    </location>
</feature>
<dbReference type="SUPFAM" id="SSF54427">
    <property type="entry name" value="NTF2-like"/>
    <property type="match status" value="1"/>
</dbReference>
<keyword evidence="1" id="KW-0175">Coiled coil</keyword>
<comment type="caution">
    <text evidence="3">The sequence shown here is derived from an EMBL/GenBank/DDBJ whole genome shotgun (WGS) entry which is preliminary data.</text>
</comment>
<dbReference type="AlphaFoldDB" id="A0A1X2EGQ9"/>
<organism evidence="3 4">
    <name type="scientific">Mycolicibacillus trivialis</name>
    <dbReference type="NCBI Taxonomy" id="1798"/>
    <lineage>
        <taxon>Bacteria</taxon>
        <taxon>Bacillati</taxon>
        <taxon>Actinomycetota</taxon>
        <taxon>Actinomycetes</taxon>
        <taxon>Mycobacteriales</taxon>
        <taxon>Mycobacteriaceae</taxon>
        <taxon>Mycolicibacillus</taxon>
    </lineage>
</organism>
<dbReference type="EMBL" id="LQPZ01000035">
    <property type="protein sequence ID" value="ORX01665.1"/>
    <property type="molecule type" value="Genomic_DNA"/>
</dbReference>
<feature type="domain" description="SnoaL-like" evidence="2">
    <location>
        <begin position="18"/>
        <end position="143"/>
    </location>
</feature>
<dbReference type="RefSeq" id="WP_109562060.1">
    <property type="nucleotide sequence ID" value="NZ_JACKSN010000101.1"/>
</dbReference>
<dbReference type="InterPro" id="IPR032710">
    <property type="entry name" value="NTF2-like_dom_sf"/>
</dbReference>
<evidence type="ECO:0000259" key="2">
    <source>
        <dbReference type="Pfam" id="PF13577"/>
    </source>
</evidence>
<dbReference type="Gene3D" id="3.10.450.50">
    <property type="match status" value="1"/>
</dbReference>
<dbReference type="OrthoDB" id="8225471at2"/>
<evidence type="ECO:0000313" key="3">
    <source>
        <dbReference type="EMBL" id="ORX01665.1"/>
    </source>
</evidence>
<sequence length="164" mass="18170">MTESELRQRLDELEQRLRTVEDERAIADLIASYGPLVDAGEADATARLWTDGGSYTVEDRQMCGHGEIRAMVDSDPHRRLIARVSAHFLGPAVIRVSGDTAEAVCQSLLCLRRAEGDGYVLLRATVNHFELIRGETGWRIRSRIAQVLDGGDRARSLLVRAAGR</sequence>
<dbReference type="STRING" id="1798.AWC30_13310"/>
<dbReference type="Proteomes" id="UP000193090">
    <property type="component" value="Unassembled WGS sequence"/>
</dbReference>
<name>A0A1X2EGQ9_9MYCO</name>
<proteinExistence type="predicted"/>